<dbReference type="Proteomes" id="UP000805614">
    <property type="component" value="Unassembled WGS sequence"/>
</dbReference>
<evidence type="ECO:0000313" key="1">
    <source>
        <dbReference type="EMBL" id="MBC6466912.1"/>
    </source>
</evidence>
<proteinExistence type="predicted"/>
<sequence>MADAYELLINADLPDDLSEAEVNELRWHLGLGPEPPECTIVTEFPGEFVDEDDDPTDYAPGAAGSWVEVKVPALARRGPAWRIGGVLFAALERREHSKPRPGWALTCRQEIHPDEFEATTACVRWLQRRVSEPQFDLDVYWRFYEDPYLEPTFLDEGGLATRQTVIAPPSPQVLRLIADGKSREAVVQARKDTDLSIEQARSYVEALQAGRVVLAH</sequence>
<protein>
    <submittedName>
        <fullName evidence="1">Uncharacterized protein</fullName>
    </submittedName>
</protein>
<gene>
    <name evidence="1" type="ORF">HKK74_15585</name>
</gene>
<dbReference type="EMBL" id="JABVEC010000010">
    <property type="protein sequence ID" value="MBC6466912.1"/>
    <property type="molecule type" value="Genomic_DNA"/>
</dbReference>
<reference evidence="1 2" key="1">
    <citation type="submission" date="2020-06" db="EMBL/GenBank/DDBJ databases">
        <title>Actinomadura xiongansis sp. nov., isolated from soil of Baiyangdian.</title>
        <authorList>
            <person name="Zhang X."/>
        </authorList>
    </citation>
    <scope>NUCLEOTIDE SEQUENCE [LARGE SCALE GENOMIC DNA]</scope>
    <source>
        <strain evidence="1 2">HBUM206468</strain>
    </source>
</reference>
<evidence type="ECO:0000313" key="2">
    <source>
        <dbReference type="Proteomes" id="UP000805614"/>
    </source>
</evidence>
<dbReference type="RefSeq" id="WP_187243924.1">
    <property type="nucleotide sequence ID" value="NZ_BAAAOK010000027.1"/>
</dbReference>
<comment type="caution">
    <text evidence="1">The sequence shown here is derived from an EMBL/GenBank/DDBJ whole genome shotgun (WGS) entry which is preliminary data.</text>
</comment>
<keyword evidence="2" id="KW-1185">Reference proteome</keyword>
<name>A0ABR7LPZ0_9ACTN</name>
<organism evidence="1 2">
    <name type="scientific">Actinomadura alba</name>
    <dbReference type="NCBI Taxonomy" id="406431"/>
    <lineage>
        <taxon>Bacteria</taxon>
        <taxon>Bacillati</taxon>
        <taxon>Actinomycetota</taxon>
        <taxon>Actinomycetes</taxon>
        <taxon>Streptosporangiales</taxon>
        <taxon>Thermomonosporaceae</taxon>
        <taxon>Actinomadura</taxon>
    </lineage>
</organism>
<accession>A0ABR7LPZ0</accession>